<gene>
    <name evidence="1" type="ORF">SAMN05444340_11332</name>
</gene>
<dbReference type="STRING" id="321339.SAMN05444340_11332"/>
<proteinExistence type="predicted"/>
<keyword evidence="2" id="KW-1185">Reference proteome</keyword>
<evidence type="ECO:0000313" key="1">
    <source>
        <dbReference type="EMBL" id="SDY64222.1"/>
    </source>
</evidence>
<accession>A0A1H3LID8</accession>
<dbReference type="AlphaFoldDB" id="A0A1H3LID8"/>
<dbReference type="EMBL" id="FNPF01000013">
    <property type="protein sequence ID" value="SDY64222.1"/>
    <property type="molecule type" value="Genomic_DNA"/>
</dbReference>
<sequence length="62" mass="6902">MSFRPAVTSFLSEIRPAAPLVYACWHGVVADLWRVEAGRDGHGAYTARDPRFVVVLDEGKTR</sequence>
<dbReference type="OrthoDB" id="9793400at2"/>
<dbReference type="Proteomes" id="UP000199286">
    <property type="component" value="Unassembled WGS sequence"/>
</dbReference>
<dbReference type="RefSeq" id="WP_089884275.1">
    <property type="nucleotide sequence ID" value="NZ_FNPF01000013.1"/>
</dbReference>
<protein>
    <submittedName>
        <fullName evidence="1">Uncharacterized protein</fullName>
    </submittedName>
</protein>
<organism evidence="1 2">
    <name type="scientific">Citreimonas salinaria</name>
    <dbReference type="NCBI Taxonomy" id="321339"/>
    <lineage>
        <taxon>Bacteria</taxon>
        <taxon>Pseudomonadati</taxon>
        <taxon>Pseudomonadota</taxon>
        <taxon>Alphaproteobacteria</taxon>
        <taxon>Rhodobacterales</taxon>
        <taxon>Roseobacteraceae</taxon>
        <taxon>Citreimonas</taxon>
    </lineage>
</organism>
<reference evidence="1 2" key="1">
    <citation type="submission" date="2016-10" db="EMBL/GenBank/DDBJ databases">
        <authorList>
            <person name="de Groot N.N."/>
        </authorList>
    </citation>
    <scope>NUCLEOTIDE SEQUENCE [LARGE SCALE GENOMIC DNA]</scope>
    <source>
        <strain evidence="1 2">DSM 26880</strain>
    </source>
</reference>
<name>A0A1H3LID8_9RHOB</name>
<evidence type="ECO:0000313" key="2">
    <source>
        <dbReference type="Proteomes" id="UP000199286"/>
    </source>
</evidence>